<dbReference type="RefSeq" id="XP_038747014.1">
    <property type="nucleotide sequence ID" value="XM_038887407.1"/>
</dbReference>
<comment type="caution">
    <text evidence="2">The sequence shown here is derived from an EMBL/GenBank/DDBJ whole genome shotgun (WGS) entry which is preliminary data.</text>
</comment>
<reference evidence="2" key="1">
    <citation type="submission" date="2020-03" db="EMBL/GenBank/DDBJ databases">
        <authorList>
            <person name="He L."/>
        </authorList>
    </citation>
    <scope>NUCLEOTIDE SEQUENCE</scope>
    <source>
        <strain evidence="2">CkLH20</strain>
    </source>
</reference>
<dbReference type="AlphaFoldDB" id="A0A9P6I5A4"/>
<organism evidence="2 3">
    <name type="scientific">Colletotrichum karsti</name>
    <dbReference type="NCBI Taxonomy" id="1095194"/>
    <lineage>
        <taxon>Eukaryota</taxon>
        <taxon>Fungi</taxon>
        <taxon>Dikarya</taxon>
        <taxon>Ascomycota</taxon>
        <taxon>Pezizomycotina</taxon>
        <taxon>Sordariomycetes</taxon>
        <taxon>Hypocreomycetidae</taxon>
        <taxon>Glomerellales</taxon>
        <taxon>Glomerellaceae</taxon>
        <taxon>Colletotrichum</taxon>
        <taxon>Colletotrichum boninense species complex</taxon>
    </lineage>
</organism>
<gene>
    <name evidence="2" type="ORF">CkaCkLH20_04688</name>
</gene>
<evidence type="ECO:0000313" key="2">
    <source>
        <dbReference type="EMBL" id="KAF9877553.1"/>
    </source>
</evidence>
<name>A0A9P6I5A4_9PEZI</name>
<protein>
    <recommendedName>
        <fullName evidence="1">DUF7580 domain-containing protein</fullName>
    </recommendedName>
</protein>
<evidence type="ECO:0000259" key="1">
    <source>
        <dbReference type="Pfam" id="PF24476"/>
    </source>
</evidence>
<dbReference type="GeneID" id="62160481"/>
<dbReference type="OrthoDB" id="3565018at2759"/>
<proteinExistence type="predicted"/>
<sequence>MVNHPTGPAWNDESIQAKIKVRLWRSYGVFETTVKDMEEATADLKQRLGFQSQSEISQKNDTLFSRGLKRVAFVLKRSDYEEQLTTIKNGITSLESLIDRNVKMEPDRRLRSQGRLITLIREISGSLYRAMKSSFQCSCAHDVHLGLTSHTTAIAQDDGDEDIIQKIAFQFALTFKSERKTQGSGKSNMQLSWEKVRVQALPQVADHNVTPTERHFKSRKTGRDGSKVVGSALPSFQEAVPPTAASNRTSRFGQTSTMVVQESLSALSVGHSSTNPNNLINMCEVIRKGQKQICFDCFGMINDRTATTYREFGVYPVLSNEYGQWSTVSLREILEQPLDYPHLSFTAKLQLAVVVSSSFLKLQQTPWLPEILTSRHILFLKNDNQLSYENAFIMKRLPENPQEDEDNMNSTSISRSPALLALGLLLLELILGCTVEALRIPQDETPGGAAGLMPGYITAQRVLRQQTIGSMNYSSAVQRCICGEFARPTLDLNDDGFRQEIYEKVVVLLETDLRSATWS</sequence>
<dbReference type="EMBL" id="JAATWM020000013">
    <property type="protein sequence ID" value="KAF9877553.1"/>
    <property type="molecule type" value="Genomic_DNA"/>
</dbReference>
<accession>A0A9P6I5A4</accession>
<dbReference type="InterPro" id="IPR056002">
    <property type="entry name" value="DUF7580"/>
</dbReference>
<dbReference type="Pfam" id="PF24476">
    <property type="entry name" value="DUF7580"/>
    <property type="match status" value="1"/>
</dbReference>
<dbReference type="PANTHER" id="PTHR35186:SF4">
    <property type="entry name" value="PRION-INHIBITION AND PROPAGATION HELO DOMAIN-CONTAINING PROTEIN"/>
    <property type="match status" value="1"/>
</dbReference>
<reference evidence="2" key="2">
    <citation type="submission" date="2020-11" db="EMBL/GenBank/DDBJ databases">
        <title>Whole genome sequencing of Colletotrichum sp.</title>
        <authorList>
            <person name="Li H."/>
        </authorList>
    </citation>
    <scope>NUCLEOTIDE SEQUENCE</scope>
    <source>
        <strain evidence="2">CkLH20</strain>
    </source>
</reference>
<dbReference type="Proteomes" id="UP000781932">
    <property type="component" value="Unassembled WGS sequence"/>
</dbReference>
<feature type="domain" description="DUF7580" evidence="1">
    <location>
        <begin position="326"/>
        <end position="514"/>
    </location>
</feature>
<keyword evidence="3" id="KW-1185">Reference proteome</keyword>
<dbReference type="PANTHER" id="PTHR35186">
    <property type="entry name" value="ANK_REP_REGION DOMAIN-CONTAINING PROTEIN"/>
    <property type="match status" value="1"/>
</dbReference>
<evidence type="ECO:0000313" key="3">
    <source>
        <dbReference type="Proteomes" id="UP000781932"/>
    </source>
</evidence>